<organism evidence="3 4">
    <name type="scientific">Prorocentrum cordatum</name>
    <dbReference type="NCBI Taxonomy" id="2364126"/>
    <lineage>
        <taxon>Eukaryota</taxon>
        <taxon>Sar</taxon>
        <taxon>Alveolata</taxon>
        <taxon>Dinophyceae</taxon>
        <taxon>Prorocentrales</taxon>
        <taxon>Prorocentraceae</taxon>
        <taxon>Prorocentrum</taxon>
    </lineage>
</organism>
<feature type="transmembrane region" description="Helical" evidence="2">
    <location>
        <begin position="260"/>
        <end position="282"/>
    </location>
</feature>
<evidence type="ECO:0000313" key="4">
    <source>
        <dbReference type="Proteomes" id="UP001189429"/>
    </source>
</evidence>
<keyword evidence="2" id="KW-0812">Transmembrane</keyword>
<feature type="transmembrane region" description="Helical" evidence="2">
    <location>
        <begin position="576"/>
        <end position="594"/>
    </location>
</feature>
<feature type="transmembrane region" description="Helical" evidence="2">
    <location>
        <begin position="108"/>
        <end position="128"/>
    </location>
</feature>
<evidence type="ECO:0000256" key="2">
    <source>
        <dbReference type="SAM" id="Phobius"/>
    </source>
</evidence>
<gene>
    <name evidence="3" type="ORF">PCOR1329_LOCUS9221</name>
</gene>
<dbReference type="Proteomes" id="UP001189429">
    <property type="component" value="Unassembled WGS sequence"/>
</dbReference>
<name>A0ABN9Q6C5_9DINO</name>
<evidence type="ECO:0000256" key="1">
    <source>
        <dbReference type="SAM" id="MobiDB-lite"/>
    </source>
</evidence>
<evidence type="ECO:0008006" key="5">
    <source>
        <dbReference type="Google" id="ProtNLM"/>
    </source>
</evidence>
<comment type="caution">
    <text evidence="3">The sequence shown here is derived from an EMBL/GenBank/DDBJ whole genome shotgun (WGS) entry which is preliminary data.</text>
</comment>
<dbReference type="EMBL" id="CAUYUJ010002558">
    <property type="protein sequence ID" value="CAK0801315.1"/>
    <property type="molecule type" value="Genomic_DNA"/>
</dbReference>
<feature type="transmembrane region" description="Helical" evidence="2">
    <location>
        <begin position="6"/>
        <end position="28"/>
    </location>
</feature>
<keyword evidence="4" id="KW-1185">Reference proteome</keyword>
<reference evidence="3" key="1">
    <citation type="submission" date="2023-10" db="EMBL/GenBank/DDBJ databases">
        <authorList>
            <person name="Chen Y."/>
            <person name="Shah S."/>
            <person name="Dougan E. K."/>
            <person name="Thang M."/>
            <person name="Chan C."/>
        </authorList>
    </citation>
    <scope>NUCLEOTIDE SEQUENCE [LARGE SCALE GENOMIC DNA]</scope>
</reference>
<feature type="transmembrane region" description="Helical" evidence="2">
    <location>
        <begin position="73"/>
        <end position="96"/>
    </location>
</feature>
<accession>A0ABN9Q6C5</accession>
<proteinExistence type="predicted"/>
<keyword evidence="2" id="KW-0472">Membrane</keyword>
<feature type="region of interest" description="Disordered" evidence="1">
    <location>
        <begin position="193"/>
        <end position="213"/>
    </location>
</feature>
<evidence type="ECO:0000313" key="3">
    <source>
        <dbReference type="EMBL" id="CAK0801315.1"/>
    </source>
</evidence>
<feature type="transmembrane region" description="Helical" evidence="2">
    <location>
        <begin position="355"/>
        <end position="375"/>
    </location>
</feature>
<feature type="transmembrane region" description="Helical" evidence="2">
    <location>
        <begin position="294"/>
        <end position="312"/>
    </location>
</feature>
<keyword evidence="2" id="KW-1133">Transmembrane helix</keyword>
<protein>
    <recommendedName>
        <fullName evidence="5">Glycerophosphocholine acyltransferase 1</fullName>
    </recommendedName>
</protein>
<sequence>MTAIPVSSAAALGAAGTAGAAGLGIFGYNRENYMYDAEFRYERFSAGREFAIEQMDMYREDLRKLSELTAKKCGLYGIFASLGMALCVALYCAGRLGLHGPSPPTHVMGLWLTNNAAAFAYYVVCIWLSTHACYRANSATTQLLTRQARLPVPSLRQLDKARKFASEFEQQDWADIFRIPYLNNPGVAFREEPVSERASSAPPQRNRNKESSWIREEFDTDRAGSVTGPGAKASPAFGAPAPEHFQLYTNVQKHWVQYEVYARVSLLYGYLSFVHSLCYYGLGHINVELRAWWVAYACAFVIGTLLVLLLKFDIVPNEADKRDWYSVTLWMGPAAVLPAAIAMSLDFRVEFSEVAIGFTWFFIFASYIMQLIYTMRLLWILQPERIDPGPDNDPGSSWLPMGWEGWELPTRFQHVLYMVAPPQSLRPWLNDIVREIKEGHVDPVFSHKGKMTKEDVEIQVQYLDSAFKWVQDPVNFDKLSADSKAQVTSQYSIFESKRKEWESAKSREYEALGQTIKDCVSELEGMRSKEPSLAVGPASTADFLDVDASDAEANGHDVQRKAPPLFAQTKHISPPLTVMSLTAVLLFSWFFLIICNIVDCAIGEQATVTNPHWSRPPMTRMSYVPHDLGTPIGFPWPASARPYYPEQMRWHEEKRIPGMDTIFHASGFPEMHRRLHETSAQHAHSDVTLRAQGLKEAVRGLRELLPAQGGEGGRVALPAVEAISWPGFFEPRLLACGPPGRDGGGVVAALTARGFGAAARLGAQTGPVAAEPFRLSGLSHLPPLVGASWGPDGLTVVSSAGDLAACPGPRPAPGGTWACGPAARAPARLPVEEGARLFAAAAAVLSGPDGEPRLHAALLHESAPDLVALFHLDDGSWLPVGEVAVPAFGPDTAAGQGKISLALSLGGDLTVATDTGAVVRWRLRDGAIVESTIPKMKPQPTWQGTCSVQHGFIDRVAHLHLRQAAHAHKPEIVLTDPLRGGSQGGDELLYP</sequence>
<feature type="transmembrane region" description="Helical" evidence="2">
    <location>
        <begin position="324"/>
        <end position="343"/>
    </location>
</feature>